<dbReference type="OrthoDB" id="5414787at2759"/>
<dbReference type="InterPro" id="IPR051430">
    <property type="entry name" value="Fungal_TF_Env_Response"/>
</dbReference>
<evidence type="ECO:0000256" key="6">
    <source>
        <dbReference type="ARBA" id="ARBA00023242"/>
    </source>
</evidence>
<keyword evidence="4" id="KW-0238">DNA-binding</keyword>
<evidence type="ECO:0000256" key="2">
    <source>
        <dbReference type="ARBA" id="ARBA00022833"/>
    </source>
</evidence>
<evidence type="ECO:0000313" key="8">
    <source>
        <dbReference type="EMBL" id="KAF1922411.1"/>
    </source>
</evidence>
<dbReference type="AlphaFoldDB" id="A0A6A5R2Y7"/>
<accession>A0A6A5R2Y7</accession>
<gene>
    <name evidence="8" type="ORF">M421DRAFT_105043</name>
</gene>
<evidence type="ECO:0000313" key="9">
    <source>
        <dbReference type="Proteomes" id="UP000800082"/>
    </source>
</evidence>
<evidence type="ECO:0000256" key="4">
    <source>
        <dbReference type="ARBA" id="ARBA00023125"/>
    </source>
</evidence>
<dbReference type="GO" id="GO:0005634">
    <property type="term" value="C:nucleus"/>
    <property type="evidence" value="ECO:0007669"/>
    <property type="project" value="TreeGrafter"/>
</dbReference>
<dbReference type="Proteomes" id="UP000800082">
    <property type="component" value="Unassembled WGS sequence"/>
</dbReference>
<keyword evidence="2" id="KW-0862">Zinc</keyword>
<feature type="domain" description="Xylanolytic transcriptional activator regulatory" evidence="7">
    <location>
        <begin position="263"/>
        <end position="337"/>
    </location>
</feature>
<dbReference type="GO" id="GO:0006351">
    <property type="term" value="P:DNA-templated transcription"/>
    <property type="evidence" value="ECO:0007669"/>
    <property type="project" value="InterPro"/>
</dbReference>
<sequence length="643" mass="72874">MSSKKSPSISTATIGAVEDLQARLAKVEEMLGIRSSRHSTSNGLAEDAQPHAIGTVVVKGSRSIFYGQNNRTTLLNQFLEVREFINEISNDKQVQASVKQIKFLQNKSRSKIGSPDSAPGSDFSMALLKLREYLPPKAYCDRLVHIHCQHFERTFRVLHIPTFMRRYYQIWMPVSNENADIFTSSSIIPEVTTVMTMAYHMDDSPQVGEDRNHRTYLKDAAMDLIQAWLDELSRKQRTELATLQVDVLLLLSRSLRGIQPEQLWSATGALVRSAMVMGLNVDPAIVSGITMYMPEMRRRLWATIIEVDLQASMFCGMPLAIPELNSRSVVPSNLDDREFDESSTVLSASHPKHVYMDSLYQVVLATSLPQRMKALSVIQHSTPDIKDGIRFGWKVEECLLQKPQTMSLHDNDEAPRDSGALIHRVFLDLYMRRPLIRLYMALIHGPQAQNTANRSLIAELGQHCLESSRVILSTRIFTQFRPPNFFYNTCKMDILWAALTLCQEISQCYELNMPKALTPNLVHAVETTIAYLINRIEQKGSDLKDIVFLALVLQSVQTPITVPDRSQILQQTARKTLATCREKLLHPSLPSELPQPLVIQTTTRTEQYFGDLSELAVEYNTFQAGPFDPDGALRFPQGHKYHW</sequence>
<dbReference type="EMBL" id="ML979027">
    <property type="protein sequence ID" value="KAF1922411.1"/>
    <property type="molecule type" value="Genomic_DNA"/>
</dbReference>
<dbReference type="PANTHER" id="PTHR31944:SF131">
    <property type="entry name" value="HEME-RESPONSIVE ZINC FINGER TRANSCRIPTION FACTOR HAP1"/>
    <property type="match status" value="1"/>
</dbReference>
<evidence type="ECO:0000256" key="3">
    <source>
        <dbReference type="ARBA" id="ARBA00023015"/>
    </source>
</evidence>
<name>A0A6A5R2Y7_9PLEO</name>
<dbReference type="SMART" id="SM00906">
    <property type="entry name" value="Fungal_trans"/>
    <property type="match status" value="1"/>
</dbReference>
<keyword evidence="1" id="KW-0479">Metal-binding</keyword>
<evidence type="ECO:0000256" key="5">
    <source>
        <dbReference type="ARBA" id="ARBA00023163"/>
    </source>
</evidence>
<evidence type="ECO:0000259" key="7">
    <source>
        <dbReference type="SMART" id="SM00906"/>
    </source>
</evidence>
<dbReference type="PANTHER" id="PTHR31944">
    <property type="entry name" value="HEME-RESPONSIVE ZINC FINGER TRANSCRIPTION FACTOR HAP1"/>
    <property type="match status" value="1"/>
</dbReference>
<protein>
    <recommendedName>
        <fullName evidence="7">Xylanolytic transcriptional activator regulatory domain-containing protein</fullName>
    </recommendedName>
</protein>
<dbReference type="GO" id="GO:0008270">
    <property type="term" value="F:zinc ion binding"/>
    <property type="evidence" value="ECO:0007669"/>
    <property type="project" value="InterPro"/>
</dbReference>
<dbReference type="GeneID" id="54344736"/>
<reference evidence="8" key="1">
    <citation type="journal article" date="2020" name="Stud. Mycol.">
        <title>101 Dothideomycetes genomes: a test case for predicting lifestyles and emergence of pathogens.</title>
        <authorList>
            <person name="Haridas S."/>
            <person name="Albert R."/>
            <person name="Binder M."/>
            <person name="Bloem J."/>
            <person name="Labutti K."/>
            <person name="Salamov A."/>
            <person name="Andreopoulos B."/>
            <person name="Baker S."/>
            <person name="Barry K."/>
            <person name="Bills G."/>
            <person name="Bluhm B."/>
            <person name="Cannon C."/>
            <person name="Castanera R."/>
            <person name="Culley D."/>
            <person name="Daum C."/>
            <person name="Ezra D."/>
            <person name="Gonzalez J."/>
            <person name="Henrissat B."/>
            <person name="Kuo A."/>
            <person name="Liang C."/>
            <person name="Lipzen A."/>
            <person name="Lutzoni F."/>
            <person name="Magnuson J."/>
            <person name="Mondo S."/>
            <person name="Nolan M."/>
            <person name="Ohm R."/>
            <person name="Pangilinan J."/>
            <person name="Park H.-J."/>
            <person name="Ramirez L."/>
            <person name="Alfaro M."/>
            <person name="Sun H."/>
            <person name="Tritt A."/>
            <person name="Yoshinaga Y."/>
            <person name="Zwiers L.-H."/>
            <person name="Turgeon B."/>
            <person name="Goodwin S."/>
            <person name="Spatafora J."/>
            <person name="Crous P."/>
            <person name="Grigoriev I."/>
        </authorList>
    </citation>
    <scope>NUCLEOTIDE SEQUENCE</scope>
    <source>
        <strain evidence="8">CBS 183.55</strain>
    </source>
</reference>
<organism evidence="8 9">
    <name type="scientific">Didymella exigua CBS 183.55</name>
    <dbReference type="NCBI Taxonomy" id="1150837"/>
    <lineage>
        <taxon>Eukaryota</taxon>
        <taxon>Fungi</taxon>
        <taxon>Dikarya</taxon>
        <taxon>Ascomycota</taxon>
        <taxon>Pezizomycotina</taxon>
        <taxon>Dothideomycetes</taxon>
        <taxon>Pleosporomycetidae</taxon>
        <taxon>Pleosporales</taxon>
        <taxon>Pleosporineae</taxon>
        <taxon>Didymellaceae</taxon>
        <taxon>Didymella</taxon>
    </lineage>
</organism>
<dbReference type="InterPro" id="IPR007219">
    <property type="entry name" value="XnlR_reg_dom"/>
</dbReference>
<dbReference type="Pfam" id="PF04082">
    <property type="entry name" value="Fungal_trans"/>
    <property type="match status" value="1"/>
</dbReference>
<keyword evidence="6" id="KW-0539">Nucleus</keyword>
<keyword evidence="9" id="KW-1185">Reference proteome</keyword>
<evidence type="ECO:0000256" key="1">
    <source>
        <dbReference type="ARBA" id="ARBA00022723"/>
    </source>
</evidence>
<keyword evidence="5" id="KW-0804">Transcription</keyword>
<keyword evidence="3" id="KW-0805">Transcription regulation</keyword>
<dbReference type="GO" id="GO:0001228">
    <property type="term" value="F:DNA-binding transcription activator activity, RNA polymerase II-specific"/>
    <property type="evidence" value="ECO:0007669"/>
    <property type="project" value="TreeGrafter"/>
</dbReference>
<dbReference type="GO" id="GO:0000978">
    <property type="term" value="F:RNA polymerase II cis-regulatory region sequence-specific DNA binding"/>
    <property type="evidence" value="ECO:0007669"/>
    <property type="project" value="TreeGrafter"/>
</dbReference>
<proteinExistence type="predicted"/>
<dbReference type="RefSeq" id="XP_033442664.1">
    <property type="nucleotide sequence ID" value="XM_033587090.1"/>
</dbReference>
<dbReference type="CDD" id="cd12148">
    <property type="entry name" value="fungal_TF_MHR"/>
    <property type="match status" value="1"/>
</dbReference>